<proteinExistence type="predicted"/>
<sequence length="280" mass="31146">MFTTNPFADLSTSISPSIIQTYVVLMALLVVAGTLFDIIHKKSAKYFFDNLRASRTKARKQLDGGDMLSIAAKTAVVDVLTSGEFCNSKRRIAHLLTMYGFIIYVITTAIMVFAYPTNATPTPAILPVLWSLGALMVCIGGYWFWFFIRADVSAEGQSPFRLMKADLFVVSLVASTTFALLWAFMQASGNAVWTTVFLVLYIIASTVLFGSVPWSKLAHMFFKPAAAFEKRMSKANGTAQNLPTITRDDPKQQQRHSMELLRDAPMNMGLGIKREAPRHY</sequence>
<evidence type="ECO:0008006" key="4">
    <source>
        <dbReference type="Google" id="ProtNLM"/>
    </source>
</evidence>
<feature type="transmembrane region" description="Helical" evidence="1">
    <location>
        <begin position="20"/>
        <end position="39"/>
    </location>
</feature>
<feature type="transmembrane region" description="Helical" evidence="1">
    <location>
        <begin position="96"/>
        <end position="116"/>
    </location>
</feature>
<dbReference type="RefSeq" id="WP_090228884.1">
    <property type="nucleotide sequence ID" value="NZ_FNJC01000003.1"/>
</dbReference>
<dbReference type="InterPro" id="IPR036197">
    <property type="entry name" value="NarG-like_sf"/>
</dbReference>
<dbReference type="SUPFAM" id="SSF103501">
    <property type="entry name" value="Respiratory nitrate reductase 1 gamma chain"/>
    <property type="match status" value="1"/>
</dbReference>
<evidence type="ECO:0000313" key="3">
    <source>
        <dbReference type="Proteomes" id="UP000198795"/>
    </source>
</evidence>
<reference evidence="2 3" key="1">
    <citation type="submission" date="2016-10" db="EMBL/GenBank/DDBJ databases">
        <authorList>
            <person name="Varghese N."/>
            <person name="Submissions S."/>
        </authorList>
    </citation>
    <scope>NUCLEOTIDE SEQUENCE [LARGE SCALE GENOMIC DNA]</scope>
    <source>
        <strain evidence="2 3">CGMCC 1.6497</strain>
    </source>
</reference>
<organism evidence="2 3">
    <name type="scientific">Filomicrobium insigne</name>
    <dbReference type="NCBI Taxonomy" id="418854"/>
    <lineage>
        <taxon>Bacteria</taxon>
        <taxon>Pseudomonadati</taxon>
        <taxon>Pseudomonadota</taxon>
        <taxon>Alphaproteobacteria</taxon>
        <taxon>Hyphomicrobiales</taxon>
        <taxon>Hyphomicrobiaceae</taxon>
        <taxon>Filomicrobium</taxon>
    </lineage>
</organism>
<name>A0A1H0QHC3_9HYPH</name>
<evidence type="ECO:0000313" key="2">
    <source>
        <dbReference type="EMBL" id="SDP16126.1"/>
    </source>
</evidence>
<keyword evidence="3" id="KW-1185">Reference proteome</keyword>
<keyword evidence="1" id="KW-0812">Transmembrane</keyword>
<evidence type="ECO:0000256" key="1">
    <source>
        <dbReference type="SAM" id="Phobius"/>
    </source>
</evidence>
<dbReference type="Proteomes" id="UP000198795">
    <property type="component" value="Unassembled WGS sequence"/>
</dbReference>
<accession>A0A1H0QHC3</accession>
<feature type="transmembrane region" description="Helical" evidence="1">
    <location>
        <begin position="167"/>
        <end position="185"/>
    </location>
</feature>
<comment type="caution">
    <text evidence="2">The sequence shown here is derived from an EMBL/GenBank/DDBJ whole genome shotgun (WGS) entry which is preliminary data.</text>
</comment>
<gene>
    <name evidence="2" type="ORF">SAMN04488061_2359</name>
</gene>
<dbReference type="EMBL" id="FNJC01000003">
    <property type="protein sequence ID" value="SDP16126.1"/>
    <property type="molecule type" value="Genomic_DNA"/>
</dbReference>
<protein>
    <recommendedName>
        <fullName evidence="4">Adenylyl-sulfate reductase</fullName>
    </recommendedName>
</protein>
<keyword evidence="1" id="KW-1133">Transmembrane helix</keyword>
<feature type="transmembrane region" description="Helical" evidence="1">
    <location>
        <begin position="191"/>
        <end position="214"/>
    </location>
</feature>
<keyword evidence="1" id="KW-0472">Membrane</keyword>
<feature type="transmembrane region" description="Helical" evidence="1">
    <location>
        <begin position="128"/>
        <end position="147"/>
    </location>
</feature>